<keyword evidence="3" id="KW-1185">Reference proteome</keyword>
<reference evidence="2" key="1">
    <citation type="journal article" date="2023" name="G3 (Bethesda)">
        <title>A reference genome for the long-term kleptoplast-retaining sea slug Elysia crispata morphotype clarki.</title>
        <authorList>
            <person name="Eastman K.E."/>
            <person name="Pendleton A.L."/>
            <person name="Shaikh M.A."/>
            <person name="Suttiyut T."/>
            <person name="Ogas R."/>
            <person name="Tomko P."/>
            <person name="Gavelis G."/>
            <person name="Widhalm J.R."/>
            <person name="Wisecaver J.H."/>
        </authorList>
    </citation>
    <scope>NUCLEOTIDE SEQUENCE</scope>
    <source>
        <strain evidence="2">ECLA1</strain>
    </source>
</reference>
<dbReference type="EMBL" id="JAWDGP010004170">
    <property type="protein sequence ID" value="KAK3767103.1"/>
    <property type="molecule type" value="Genomic_DNA"/>
</dbReference>
<dbReference type="AlphaFoldDB" id="A0AAE0ZD61"/>
<evidence type="ECO:0000256" key="1">
    <source>
        <dbReference type="SAM" id="Phobius"/>
    </source>
</evidence>
<comment type="caution">
    <text evidence="2">The sequence shown here is derived from an EMBL/GenBank/DDBJ whole genome shotgun (WGS) entry which is preliminary data.</text>
</comment>
<protein>
    <submittedName>
        <fullName evidence="2">Uncharacterized protein</fullName>
    </submittedName>
</protein>
<feature type="transmembrane region" description="Helical" evidence="1">
    <location>
        <begin position="15"/>
        <end position="35"/>
    </location>
</feature>
<keyword evidence="1" id="KW-0812">Transmembrane</keyword>
<keyword evidence="1" id="KW-1133">Transmembrane helix</keyword>
<name>A0AAE0ZD61_9GAST</name>
<keyword evidence="1" id="KW-0472">Membrane</keyword>
<organism evidence="2 3">
    <name type="scientific">Elysia crispata</name>
    <name type="common">lettuce slug</name>
    <dbReference type="NCBI Taxonomy" id="231223"/>
    <lineage>
        <taxon>Eukaryota</taxon>
        <taxon>Metazoa</taxon>
        <taxon>Spiralia</taxon>
        <taxon>Lophotrochozoa</taxon>
        <taxon>Mollusca</taxon>
        <taxon>Gastropoda</taxon>
        <taxon>Heterobranchia</taxon>
        <taxon>Euthyneura</taxon>
        <taxon>Panpulmonata</taxon>
        <taxon>Sacoglossa</taxon>
        <taxon>Placobranchoidea</taxon>
        <taxon>Plakobranchidae</taxon>
        <taxon>Elysia</taxon>
    </lineage>
</organism>
<gene>
    <name evidence="2" type="ORF">RRG08_017977</name>
</gene>
<dbReference type="Proteomes" id="UP001283361">
    <property type="component" value="Unassembled WGS sequence"/>
</dbReference>
<evidence type="ECO:0000313" key="2">
    <source>
        <dbReference type="EMBL" id="KAK3767103.1"/>
    </source>
</evidence>
<sequence length="196" mass="21559">MTTNPCHTVYRTGRFHLISIPVPILIALSFTLVTIRISFLSMTRPPVIMVPIICLSTANPPIVTFLYGHLSMSSLALPDSPDRLVDFTYVYKACRHFTAVQTLISESQRHSYGVKNSYIMKGFTAVLCLSLLIAVVNCQTESSVVTTCTQVCTQVCDIWSQIMSFFSGFVEQLEPYVATGQGYCIQGCGMGCGFLG</sequence>
<accession>A0AAE0ZD61</accession>
<proteinExistence type="predicted"/>
<evidence type="ECO:0000313" key="3">
    <source>
        <dbReference type="Proteomes" id="UP001283361"/>
    </source>
</evidence>